<keyword evidence="9" id="KW-1185">Reference proteome</keyword>
<dbReference type="Proteomes" id="UP000275394">
    <property type="component" value="Unassembled WGS sequence"/>
</dbReference>
<keyword evidence="5 7" id="KW-1133">Transmembrane helix</keyword>
<protein>
    <recommendedName>
        <fullName evidence="7">UPF0056 membrane protein</fullName>
    </recommendedName>
</protein>
<feature type="transmembrane region" description="Helical" evidence="7">
    <location>
        <begin position="134"/>
        <end position="154"/>
    </location>
</feature>
<feature type="transmembrane region" description="Helical" evidence="7">
    <location>
        <begin position="70"/>
        <end position="88"/>
    </location>
</feature>
<evidence type="ECO:0000256" key="2">
    <source>
        <dbReference type="ARBA" id="ARBA00009784"/>
    </source>
</evidence>
<dbReference type="OrthoDB" id="21094at2"/>
<organism evidence="8 9">
    <name type="scientific">Sinobacterium caligoides</name>
    <dbReference type="NCBI Taxonomy" id="933926"/>
    <lineage>
        <taxon>Bacteria</taxon>
        <taxon>Pseudomonadati</taxon>
        <taxon>Pseudomonadota</taxon>
        <taxon>Gammaproteobacteria</taxon>
        <taxon>Cellvibrionales</taxon>
        <taxon>Spongiibacteraceae</taxon>
        <taxon>Sinobacterium</taxon>
    </lineage>
</organism>
<keyword evidence="3" id="KW-1003">Cell membrane</keyword>
<name>A0A3N2DNU1_9GAMM</name>
<comment type="subcellular location">
    <subcellularLocation>
        <location evidence="1 7">Cell membrane</location>
        <topology evidence="1 7">Multi-pass membrane protein</topology>
    </subcellularLocation>
</comment>
<evidence type="ECO:0000256" key="6">
    <source>
        <dbReference type="ARBA" id="ARBA00023136"/>
    </source>
</evidence>
<feature type="transmembrane region" description="Helical" evidence="7">
    <location>
        <begin position="6"/>
        <end position="27"/>
    </location>
</feature>
<accession>A0A3N2DNU1</accession>
<keyword evidence="6 7" id="KW-0472">Membrane</keyword>
<feature type="transmembrane region" description="Helical" evidence="7">
    <location>
        <begin position="39"/>
        <end position="58"/>
    </location>
</feature>
<feature type="transmembrane region" description="Helical" evidence="7">
    <location>
        <begin position="166"/>
        <end position="187"/>
    </location>
</feature>
<dbReference type="GO" id="GO:0005886">
    <property type="term" value="C:plasma membrane"/>
    <property type="evidence" value="ECO:0007669"/>
    <property type="project" value="UniProtKB-SubCell"/>
</dbReference>
<dbReference type="AlphaFoldDB" id="A0A3N2DNU1"/>
<evidence type="ECO:0000256" key="3">
    <source>
        <dbReference type="ARBA" id="ARBA00022475"/>
    </source>
</evidence>
<evidence type="ECO:0000256" key="5">
    <source>
        <dbReference type="ARBA" id="ARBA00022989"/>
    </source>
</evidence>
<proteinExistence type="inferred from homology"/>
<evidence type="ECO:0000256" key="1">
    <source>
        <dbReference type="ARBA" id="ARBA00004651"/>
    </source>
</evidence>
<evidence type="ECO:0000256" key="4">
    <source>
        <dbReference type="ARBA" id="ARBA00022692"/>
    </source>
</evidence>
<keyword evidence="4 7" id="KW-0812">Transmembrane</keyword>
<dbReference type="InterPro" id="IPR002771">
    <property type="entry name" value="Multi_antbiot-R_MarC"/>
</dbReference>
<sequence length="196" mass="21701">MDPISAFFTLLFVMDPLGNIPVFLSVLKDVDEKRRSKIIAREMLFALGIMLCFLFFGSNFLDALNLNQQAVQISGAIVLFLIALRMIFPREGGIMGSHNIGGEPFIVPLAVPCVAGPSALAILMLMTHNENESMWVWSGVMISAWLVSSIVFLLSPFFYRLLQERGLIAIERLMGMILVMISVQMGLEGVKSFLGL</sequence>
<reference evidence="8 9" key="1">
    <citation type="submission" date="2018-11" db="EMBL/GenBank/DDBJ databases">
        <title>Genomic Encyclopedia of Type Strains, Phase IV (KMG-IV): sequencing the most valuable type-strain genomes for metagenomic binning, comparative biology and taxonomic classification.</title>
        <authorList>
            <person name="Goeker M."/>
        </authorList>
    </citation>
    <scope>NUCLEOTIDE SEQUENCE [LARGE SCALE GENOMIC DNA]</scope>
    <source>
        <strain evidence="8 9">DSM 100316</strain>
    </source>
</reference>
<evidence type="ECO:0000313" key="8">
    <source>
        <dbReference type="EMBL" id="ROS01483.1"/>
    </source>
</evidence>
<evidence type="ECO:0000256" key="7">
    <source>
        <dbReference type="RuleBase" id="RU362048"/>
    </source>
</evidence>
<comment type="caution">
    <text evidence="8">The sequence shown here is derived from an EMBL/GenBank/DDBJ whole genome shotgun (WGS) entry which is preliminary data.</text>
</comment>
<feature type="transmembrane region" description="Helical" evidence="7">
    <location>
        <begin position="109"/>
        <end position="128"/>
    </location>
</feature>
<dbReference type="EMBL" id="RKHR01000004">
    <property type="protein sequence ID" value="ROS01483.1"/>
    <property type="molecule type" value="Genomic_DNA"/>
</dbReference>
<gene>
    <name evidence="8" type="ORF">EDC56_1925</name>
</gene>
<comment type="similarity">
    <text evidence="2 7">Belongs to the UPF0056 (MarC) family.</text>
</comment>
<dbReference type="PANTHER" id="PTHR33508:SF10">
    <property type="entry name" value="UPF0056 INNER MEMBRANE PROTEIN YHGN"/>
    <property type="match status" value="1"/>
</dbReference>
<dbReference type="RefSeq" id="WP_123712870.1">
    <property type="nucleotide sequence ID" value="NZ_RKHR01000004.1"/>
</dbReference>
<dbReference type="PANTHER" id="PTHR33508">
    <property type="entry name" value="UPF0056 MEMBRANE PROTEIN YHCE"/>
    <property type="match status" value="1"/>
</dbReference>
<dbReference type="Pfam" id="PF01914">
    <property type="entry name" value="MarC"/>
    <property type="match status" value="1"/>
</dbReference>
<evidence type="ECO:0000313" key="9">
    <source>
        <dbReference type="Proteomes" id="UP000275394"/>
    </source>
</evidence>